<protein>
    <submittedName>
        <fullName evidence="1">Uncharacterized protein</fullName>
    </submittedName>
</protein>
<gene>
    <name evidence="1" type="ORF">LLEC1_05608</name>
</gene>
<reference evidence="1 2" key="1">
    <citation type="submission" date="2016-03" db="EMBL/GenBank/DDBJ databases">
        <title>Fine-scale spatial genetic structure of a fungal parasite of coffee scale insects.</title>
        <authorList>
            <person name="Jackson D."/>
            <person name="Zemenick K.A."/>
            <person name="Malloure B."/>
            <person name="Quandt C.A."/>
            <person name="James T.Y."/>
        </authorList>
    </citation>
    <scope>NUCLEOTIDE SEQUENCE [LARGE SCALE GENOMIC DNA]</scope>
    <source>
        <strain evidence="1 2">UM487</strain>
    </source>
</reference>
<dbReference type="Proteomes" id="UP000243081">
    <property type="component" value="Unassembled WGS sequence"/>
</dbReference>
<organism evidence="1 2">
    <name type="scientific">Cordyceps confragosa</name>
    <name type="common">Lecanicillium lecanii</name>
    <dbReference type="NCBI Taxonomy" id="2714763"/>
    <lineage>
        <taxon>Eukaryota</taxon>
        <taxon>Fungi</taxon>
        <taxon>Dikarya</taxon>
        <taxon>Ascomycota</taxon>
        <taxon>Pezizomycotina</taxon>
        <taxon>Sordariomycetes</taxon>
        <taxon>Hypocreomycetidae</taxon>
        <taxon>Hypocreales</taxon>
        <taxon>Cordycipitaceae</taxon>
        <taxon>Akanthomyces</taxon>
    </lineage>
</organism>
<name>A0A179IL49_CORDF</name>
<dbReference type="AlphaFoldDB" id="A0A179IL49"/>
<accession>A0A179IL49</accession>
<proteinExistence type="predicted"/>
<comment type="caution">
    <text evidence="1">The sequence shown here is derived from an EMBL/GenBank/DDBJ whole genome shotgun (WGS) entry which is preliminary data.</text>
</comment>
<keyword evidence="2" id="KW-1185">Reference proteome</keyword>
<sequence length="72" mass="7889">MAELPSFLFYGSPPFGSMRQRRTPPGISGTFRPYMHLFAGNASPTRTPCATGIRFVSFGSCVSAQMCSNYPF</sequence>
<evidence type="ECO:0000313" key="2">
    <source>
        <dbReference type="Proteomes" id="UP000243081"/>
    </source>
</evidence>
<evidence type="ECO:0000313" key="1">
    <source>
        <dbReference type="EMBL" id="OAR03085.1"/>
    </source>
</evidence>
<dbReference type="EMBL" id="LUKN01000342">
    <property type="protein sequence ID" value="OAR03085.1"/>
    <property type="molecule type" value="Genomic_DNA"/>
</dbReference>